<evidence type="ECO:0000313" key="5">
    <source>
        <dbReference type="Proteomes" id="UP000248198"/>
    </source>
</evidence>
<gene>
    <name evidence="4" type="ORF">B0O44_104537</name>
</gene>
<evidence type="ECO:0000259" key="3">
    <source>
        <dbReference type="PROSITE" id="PS51762"/>
    </source>
</evidence>
<evidence type="ECO:0000313" key="4">
    <source>
        <dbReference type="EMBL" id="PYF74366.1"/>
    </source>
</evidence>
<dbReference type="AlphaFoldDB" id="A0A318UD91"/>
<dbReference type="GO" id="GO:0004553">
    <property type="term" value="F:hydrolase activity, hydrolyzing O-glycosyl compounds"/>
    <property type="evidence" value="ECO:0007669"/>
    <property type="project" value="InterPro"/>
</dbReference>
<dbReference type="PANTHER" id="PTHR10963">
    <property type="entry name" value="GLYCOSYL HYDROLASE-RELATED"/>
    <property type="match status" value="1"/>
</dbReference>
<dbReference type="GO" id="GO:0005975">
    <property type="term" value="P:carbohydrate metabolic process"/>
    <property type="evidence" value="ECO:0007669"/>
    <property type="project" value="InterPro"/>
</dbReference>
<reference evidence="4 5" key="1">
    <citation type="submission" date="2018-06" db="EMBL/GenBank/DDBJ databases">
        <title>Genomic Encyclopedia of Archaeal and Bacterial Type Strains, Phase II (KMG-II): from individual species to whole genera.</title>
        <authorList>
            <person name="Goeker M."/>
        </authorList>
    </citation>
    <scope>NUCLEOTIDE SEQUENCE [LARGE SCALE GENOMIC DNA]</scope>
    <source>
        <strain evidence="4 5">DSM 27372</strain>
    </source>
</reference>
<dbReference type="RefSeq" id="WP_110831613.1">
    <property type="nucleotide sequence ID" value="NZ_QKLU01000004.1"/>
</dbReference>
<dbReference type="OrthoDB" id="9809583at2"/>
<dbReference type="InterPro" id="IPR000757">
    <property type="entry name" value="Beta-glucanase-like"/>
</dbReference>
<evidence type="ECO:0000256" key="1">
    <source>
        <dbReference type="ARBA" id="ARBA00006865"/>
    </source>
</evidence>
<dbReference type="CDD" id="cd08023">
    <property type="entry name" value="GH16_laminarinase_like"/>
    <property type="match status" value="1"/>
</dbReference>
<feature type="domain" description="GH16" evidence="3">
    <location>
        <begin position="64"/>
        <end position="343"/>
    </location>
</feature>
<dbReference type="EMBL" id="QKLU01000004">
    <property type="protein sequence ID" value="PYF74366.1"/>
    <property type="molecule type" value="Genomic_DNA"/>
</dbReference>
<keyword evidence="5" id="KW-1185">Reference proteome</keyword>
<dbReference type="SUPFAM" id="SSF49899">
    <property type="entry name" value="Concanavalin A-like lectins/glucanases"/>
    <property type="match status" value="1"/>
</dbReference>
<dbReference type="InterPro" id="IPR035986">
    <property type="entry name" value="PKD_dom_sf"/>
</dbReference>
<evidence type="ECO:0000259" key="2">
    <source>
        <dbReference type="PROSITE" id="PS50093"/>
    </source>
</evidence>
<dbReference type="PANTHER" id="PTHR10963:SF55">
    <property type="entry name" value="GLYCOSIDE HYDROLASE FAMILY 16 PROTEIN"/>
    <property type="match status" value="1"/>
</dbReference>
<dbReference type="Gene3D" id="2.60.40.10">
    <property type="entry name" value="Immunoglobulins"/>
    <property type="match status" value="1"/>
</dbReference>
<dbReference type="PROSITE" id="PS51762">
    <property type="entry name" value="GH16_2"/>
    <property type="match status" value="1"/>
</dbReference>
<dbReference type="PROSITE" id="PS50093">
    <property type="entry name" value="PKD"/>
    <property type="match status" value="1"/>
</dbReference>
<dbReference type="CDD" id="cd00146">
    <property type="entry name" value="PKD"/>
    <property type="match status" value="1"/>
</dbReference>
<dbReference type="InterPro" id="IPR022409">
    <property type="entry name" value="PKD/Chitinase_dom"/>
</dbReference>
<dbReference type="Gene3D" id="2.60.120.200">
    <property type="match status" value="1"/>
</dbReference>
<feature type="domain" description="PKD" evidence="2">
    <location>
        <begin position="56"/>
        <end position="118"/>
    </location>
</feature>
<comment type="caution">
    <text evidence="4">The sequence shown here is derived from an EMBL/GenBank/DDBJ whole genome shotgun (WGS) entry which is preliminary data.</text>
</comment>
<dbReference type="InterPro" id="IPR013320">
    <property type="entry name" value="ConA-like_dom_sf"/>
</dbReference>
<sequence>MRYLEKYMLMVLVLCFTGCSKNHDGAAADPAAPSNIEIKTVLSTDNSGTVTFTVTAANAVSYEFDYGNGVNELSTTGQVTYKYPVAGTYTVKVTAKSAQGKVAIQKTNVTVTASESLIWSDEFDKAGAPDPGKWGYDLGNNNGWGNNEVEYYTNRPENVIIADGKLKITLKKENYNGYNYTSARLLSKGKFNFKYGRVEFKAKLPTGGGTWPALWALGSNIDTTPWPACGEIDIMEHVGNQQNKIFSTLHYPGHYGGGGVGSTVMVPTASTDFHVYSLEWTATQLKFAVDGNVFYTFANDASTPFNNNFFLIMNVAMGGNFGGAVDPAVTSATMEVEYVRVYR</sequence>
<accession>A0A318UD91</accession>
<dbReference type="SMART" id="SM00089">
    <property type="entry name" value="PKD"/>
    <property type="match status" value="1"/>
</dbReference>
<name>A0A318UD91_9SPHI</name>
<dbReference type="Pfam" id="PF00722">
    <property type="entry name" value="Glyco_hydro_16"/>
    <property type="match status" value="1"/>
</dbReference>
<organism evidence="4 5">
    <name type="scientific">Pedobacter nutrimenti</name>
    <dbReference type="NCBI Taxonomy" id="1241337"/>
    <lineage>
        <taxon>Bacteria</taxon>
        <taxon>Pseudomonadati</taxon>
        <taxon>Bacteroidota</taxon>
        <taxon>Sphingobacteriia</taxon>
        <taxon>Sphingobacteriales</taxon>
        <taxon>Sphingobacteriaceae</taxon>
        <taxon>Pedobacter</taxon>
    </lineage>
</organism>
<proteinExistence type="inferred from homology"/>
<dbReference type="SUPFAM" id="SSF49299">
    <property type="entry name" value="PKD domain"/>
    <property type="match status" value="1"/>
</dbReference>
<dbReference type="InterPro" id="IPR050546">
    <property type="entry name" value="Glycosyl_Hydrlase_16"/>
</dbReference>
<protein>
    <submittedName>
        <fullName evidence="4">PKD domain-containing protein</fullName>
    </submittedName>
</protein>
<dbReference type="InterPro" id="IPR000601">
    <property type="entry name" value="PKD_dom"/>
</dbReference>
<dbReference type="InterPro" id="IPR013783">
    <property type="entry name" value="Ig-like_fold"/>
</dbReference>
<dbReference type="Pfam" id="PF00801">
    <property type="entry name" value="PKD"/>
    <property type="match status" value="1"/>
</dbReference>
<dbReference type="Proteomes" id="UP000248198">
    <property type="component" value="Unassembled WGS sequence"/>
</dbReference>
<comment type="similarity">
    <text evidence="1">Belongs to the glycosyl hydrolase 16 family.</text>
</comment>